<evidence type="ECO:0000256" key="1">
    <source>
        <dbReference type="SAM" id="MobiDB-lite"/>
    </source>
</evidence>
<organism evidence="3 4">
    <name type="scientific">Serratia rubidaea</name>
    <name type="common">Serratia marinorubra</name>
    <dbReference type="NCBI Taxonomy" id="61652"/>
    <lineage>
        <taxon>Bacteria</taxon>
        <taxon>Pseudomonadati</taxon>
        <taxon>Pseudomonadota</taxon>
        <taxon>Gammaproteobacteria</taxon>
        <taxon>Enterobacterales</taxon>
        <taxon>Yersiniaceae</taxon>
        <taxon>Serratia</taxon>
    </lineage>
</organism>
<proteinExistence type="predicted"/>
<accession>A0A447QKA9</accession>
<feature type="region of interest" description="Disordered" evidence="1">
    <location>
        <begin position="26"/>
        <end position="49"/>
    </location>
</feature>
<name>A0A447QKA9_SERRU</name>
<sequence>MKKDIVLSIVVGSIMATGMTAYASAADAPQPASKVEHQAPTSSGKCASGKCGTEKIYGQAKLEHDPQDLLVRARDGKCGPSVRAFRPMPASASTAYVANSEQSCRNRAAQ</sequence>
<dbReference type="STRING" id="61652.AXX16_0980"/>
<dbReference type="Proteomes" id="UP000271603">
    <property type="component" value="Chromosome"/>
</dbReference>
<reference evidence="3 4" key="1">
    <citation type="submission" date="2018-12" db="EMBL/GenBank/DDBJ databases">
        <authorList>
            <consortium name="Pathogen Informatics"/>
        </authorList>
    </citation>
    <scope>NUCLEOTIDE SEQUENCE [LARGE SCALE GENOMIC DNA]</scope>
    <source>
        <strain evidence="3 4">NCTC9419</strain>
    </source>
</reference>
<evidence type="ECO:0000256" key="2">
    <source>
        <dbReference type="SAM" id="SignalP"/>
    </source>
</evidence>
<feature type="signal peptide" evidence="2">
    <location>
        <begin position="1"/>
        <end position="25"/>
    </location>
</feature>
<evidence type="ECO:0000313" key="4">
    <source>
        <dbReference type="Proteomes" id="UP000271603"/>
    </source>
</evidence>
<keyword evidence="2" id="KW-0732">Signal</keyword>
<evidence type="ECO:0000313" key="3">
    <source>
        <dbReference type="EMBL" id="VEA70409.1"/>
    </source>
</evidence>
<dbReference type="EMBL" id="LR134155">
    <property type="protein sequence ID" value="VEA70409.1"/>
    <property type="molecule type" value="Genomic_DNA"/>
</dbReference>
<gene>
    <name evidence="3" type="ORF">NCTC9419_01907</name>
</gene>
<dbReference type="AlphaFoldDB" id="A0A447QKA9"/>
<feature type="chain" id="PRO_5019451479" evidence="2">
    <location>
        <begin position="26"/>
        <end position="110"/>
    </location>
</feature>
<protein>
    <submittedName>
        <fullName evidence="3">Uncharacterized protein</fullName>
    </submittedName>
</protein>